<accession>A0ABR8CG08</accession>
<sequence length="184" mass="18721">MNKFNRILLASGLAATASLVANSPAFAGTTGKVDLSGNVPSNLGITVTPTSSATSMVFVPGNNTADLMIAQITGAATNSSSGLKVTVSSSWKLQSTVKSSDYVYITAFAESSGIVYQGSASISNKRRLQDNNLQSNVPFDLAITNTNAAGAAPDSSLYISFSAPGTTSAAGLYTGSITFTATDK</sequence>
<organism evidence="2 3">
    <name type="scientific">Phormidium tenue FACHB-1050</name>
    <dbReference type="NCBI Taxonomy" id="2692857"/>
    <lineage>
        <taxon>Bacteria</taxon>
        <taxon>Bacillati</taxon>
        <taxon>Cyanobacteriota</taxon>
        <taxon>Cyanophyceae</taxon>
        <taxon>Oscillatoriophycideae</taxon>
        <taxon>Oscillatoriales</taxon>
        <taxon>Oscillatoriaceae</taxon>
        <taxon>Phormidium</taxon>
    </lineage>
</organism>
<comment type="caution">
    <text evidence="2">The sequence shown here is derived from an EMBL/GenBank/DDBJ whole genome shotgun (WGS) entry which is preliminary data.</text>
</comment>
<feature type="signal peptide" evidence="1">
    <location>
        <begin position="1"/>
        <end position="27"/>
    </location>
</feature>
<feature type="chain" id="PRO_5045518555" evidence="1">
    <location>
        <begin position="28"/>
        <end position="184"/>
    </location>
</feature>
<gene>
    <name evidence="2" type="ORF">H6G05_20655</name>
</gene>
<name>A0ABR8CG08_9CYAN</name>
<dbReference type="Proteomes" id="UP000618445">
    <property type="component" value="Unassembled WGS sequence"/>
</dbReference>
<reference evidence="2 3" key="1">
    <citation type="journal article" date="2020" name="ISME J.">
        <title>Comparative genomics reveals insights into cyanobacterial evolution and habitat adaptation.</title>
        <authorList>
            <person name="Chen M.Y."/>
            <person name="Teng W.K."/>
            <person name="Zhao L."/>
            <person name="Hu C.X."/>
            <person name="Zhou Y.K."/>
            <person name="Han B.P."/>
            <person name="Song L.R."/>
            <person name="Shu W.S."/>
        </authorList>
    </citation>
    <scope>NUCLEOTIDE SEQUENCE [LARGE SCALE GENOMIC DNA]</scope>
    <source>
        <strain evidence="2 3">FACHB-1050</strain>
    </source>
</reference>
<dbReference type="RefSeq" id="WP_190581014.1">
    <property type="nucleotide sequence ID" value="NZ_CAWPQU010000040.1"/>
</dbReference>
<proteinExistence type="predicted"/>
<evidence type="ECO:0000313" key="2">
    <source>
        <dbReference type="EMBL" id="MBD2319243.1"/>
    </source>
</evidence>
<keyword evidence="1" id="KW-0732">Signal</keyword>
<keyword evidence="3" id="KW-1185">Reference proteome</keyword>
<evidence type="ECO:0000256" key="1">
    <source>
        <dbReference type="SAM" id="SignalP"/>
    </source>
</evidence>
<evidence type="ECO:0000313" key="3">
    <source>
        <dbReference type="Proteomes" id="UP000618445"/>
    </source>
</evidence>
<protein>
    <submittedName>
        <fullName evidence="2">Uncharacterized protein</fullName>
    </submittedName>
</protein>
<dbReference type="EMBL" id="JACJQY010000045">
    <property type="protein sequence ID" value="MBD2319243.1"/>
    <property type="molecule type" value="Genomic_DNA"/>
</dbReference>